<dbReference type="EMBL" id="CAUYUJ010017113">
    <property type="protein sequence ID" value="CAK0871875.1"/>
    <property type="molecule type" value="Genomic_DNA"/>
</dbReference>
<dbReference type="Proteomes" id="UP001189429">
    <property type="component" value="Unassembled WGS sequence"/>
</dbReference>
<comment type="caution">
    <text evidence="2">The sequence shown here is derived from an EMBL/GenBank/DDBJ whole genome shotgun (WGS) entry which is preliminary data.</text>
</comment>
<gene>
    <name evidence="2" type="ORF">PCOR1329_LOCUS57547</name>
</gene>
<proteinExistence type="predicted"/>
<name>A0ABN9VFD6_9DINO</name>
<evidence type="ECO:0000313" key="2">
    <source>
        <dbReference type="EMBL" id="CAK0871875.1"/>
    </source>
</evidence>
<evidence type="ECO:0000313" key="3">
    <source>
        <dbReference type="Proteomes" id="UP001189429"/>
    </source>
</evidence>
<protein>
    <submittedName>
        <fullName evidence="2">Uncharacterized protein</fullName>
    </submittedName>
</protein>
<sequence>MPPPAPSPGASFRPAPGGRLGGRHSAAMDPAGYQYAPQNYVYAQQGPGQAGAGPPPAYRTHAVPQHLPPHQLAQPPQQMPQVHQLQQAPQPYPGQVHRMVPNAAVGLDLNRDGKADLIVAGADYNQDAWTD</sequence>
<feature type="compositionally biased region" description="Low complexity" evidence="1">
    <location>
        <begin position="64"/>
        <end position="89"/>
    </location>
</feature>
<reference evidence="2" key="1">
    <citation type="submission" date="2023-10" db="EMBL/GenBank/DDBJ databases">
        <authorList>
            <person name="Chen Y."/>
            <person name="Shah S."/>
            <person name="Dougan E. K."/>
            <person name="Thang M."/>
            <person name="Chan C."/>
        </authorList>
    </citation>
    <scope>NUCLEOTIDE SEQUENCE [LARGE SCALE GENOMIC DNA]</scope>
</reference>
<organism evidence="2 3">
    <name type="scientific">Prorocentrum cordatum</name>
    <dbReference type="NCBI Taxonomy" id="2364126"/>
    <lineage>
        <taxon>Eukaryota</taxon>
        <taxon>Sar</taxon>
        <taxon>Alveolata</taxon>
        <taxon>Dinophyceae</taxon>
        <taxon>Prorocentrales</taxon>
        <taxon>Prorocentraceae</taxon>
        <taxon>Prorocentrum</taxon>
    </lineage>
</organism>
<keyword evidence="3" id="KW-1185">Reference proteome</keyword>
<feature type="region of interest" description="Disordered" evidence="1">
    <location>
        <begin position="1"/>
        <end position="31"/>
    </location>
</feature>
<feature type="region of interest" description="Disordered" evidence="1">
    <location>
        <begin position="44"/>
        <end position="96"/>
    </location>
</feature>
<evidence type="ECO:0000256" key="1">
    <source>
        <dbReference type="SAM" id="MobiDB-lite"/>
    </source>
</evidence>
<accession>A0ABN9VFD6</accession>